<evidence type="ECO:0000259" key="1">
    <source>
        <dbReference type="Pfam" id="PF13478"/>
    </source>
</evidence>
<dbReference type="InterPro" id="IPR027051">
    <property type="entry name" value="XdhC_Rossmann_dom"/>
</dbReference>
<dbReference type="Gene3D" id="3.40.50.720">
    <property type="entry name" value="NAD(P)-binding Rossmann-like Domain"/>
    <property type="match status" value="1"/>
</dbReference>
<protein>
    <submittedName>
        <fullName evidence="2">XdhC/CoxF family protein</fullName>
    </submittedName>
</protein>
<dbReference type="Proteomes" id="UP000502608">
    <property type="component" value="Chromosome"/>
</dbReference>
<name>A0A6G9QQ49_9GAMM</name>
<feature type="domain" description="XdhC Rossmann" evidence="1">
    <location>
        <begin position="20"/>
        <end position="60"/>
    </location>
</feature>
<evidence type="ECO:0000313" key="2">
    <source>
        <dbReference type="EMBL" id="QIR16177.1"/>
    </source>
</evidence>
<sequence length="72" mass="8173">MSRCIKLNVVDVIAYRYLSFERLQRIGELTDAQIDKIYAPIGLQIGSKTPFEIAVSIIAGLIDKRHKLNAQR</sequence>
<dbReference type="AlphaFoldDB" id="A0A6G9QQ49"/>
<dbReference type="KEGG" id="saes:HBH39_09405"/>
<dbReference type="EMBL" id="CP050313">
    <property type="protein sequence ID" value="QIR16177.1"/>
    <property type="molecule type" value="Genomic_DNA"/>
</dbReference>
<proteinExistence type="predicted"/>
<gene>
    <name evidence="2" type="ORF">HBH39_09405</name>
</gene>
<organism evidence="2 3">
    <name type="scientific">Shewanella aestuarii</name>
    <dbReference type="NCBI Taxonomy" id="1028752"/>
    <lineage>
        <taxon>Bacteria</taxon>
        <taxon>Pseudomonadati</taxon>
        <taxon>Pseudomonadota</taxon>
        <taxon>Gammaproteobacteria</taxon>
        <taxon>Alteromonadales</taxon>
        <taxon>Shewanellaceae</taxon>
        <taxon>Shewanella</taxon>
    </lineage>
</organism>
<accession>A0A6G9QQ49</accession>
<evidence type="ECO:0000313" key="3">
    <source>
        <dbReference type="Proteomes" id="UP000502608"/>
    </source>
</evidence>
<keyword evidence="3" id="KW-1185">Reference proteome</keyword>
<reference evidence="2 3" key="1">
    <citation type="submission" date="2020-03" db="EMBL/GenBank/DDBJ databases">
        <title>Complete genome sequence of Shewanella sp.</title>
        <authorList>
            <person name="Kim Y.-S."/>
            <person name="Kim S.-J."/>
            <person name="Jung H.-K."/>
            <person name="Kim K.-H."/>
        </authorList>
    </citation>
    <scope>NUCLEOTIDE SEQUENCE [LARGE SCALE GENOMIC DNA]</scope>
    <source>
        <strain evidence="2 3">PN3F2</strain>
    </source>
</reference>
<dbReference type="Pfam" id="PF13478">
    <property type="entry name" value="XdhC_C"/>
    <property type="match status" value="1"/>
</dbReference>